<proteinExistence type="predicted"/>
<feature type="region of interest" description="Disordered" evidence="2">
    <location>
        <begin position="34"/>
        <end position="60"/>
    </location>
</feature>
<comment type="caution">
    <text evidence="3">The sequence shown here is derived from an EMBL/GenBank/DDBJ whole genome shotgun (WGS) entry which is preliminary data.</text>
</comment>
<gene>
    <name evidence="3" type="ORF">CCMP2556_LOCUS5052</name>
</gene>
<keyword evidence="1" id="KW-0175">Coiled coil</keyword>
<name>A0ABP0I5U5_9DINO</name>
<sequence length="293" mass="32620">MSSHLTWSYASSLNSSQLFELRICREVTVHAMPSATRERSRMGISRSGSRTERSRLERLERQREDSRSWDRFQSPEPRSQEEMREWMSRWGAEQILTFSEGDFRGSRGAIESHTGFVNLSAVYVSQVLHRAESCGVPIDIDLSAIEDQNSIDQIASLASQGFVPAVMGKRNANLPSLGGVPPPPSPLAPAGDLQTMARMQELEQENSQLRGRYDEMEAQVAQLFEQLHQAGAQVAMSQSQLSEHVGSSAQFRDLKDILKKRTEEVKLLREYIASAGLPVPGTEGGIELTADDD</sequence>
<dbReference type="Proteomes" id="UP001642484">
    <property type="component" value="Unassembled WGS sequence"/>
</dbReference>
<dbReference type="EMBL" id="CAXAMN010002136">
    <property type="protein sequence ID" value="CAK8997950.1"/>
    <property type="molecule type" value="Genomic_DNA"/>
</dbReference>
<evidence type="ECO:0000256" key="2">
    <source>
        <dbReference type="SAM" id="MobiDB-lite"/>
    </source>
</evidence>
<reference evidence="3 4" key="1">
    <citation type="submission" date="2024-02" db="EMBL/GenBank/DDBJ databases">
        <authorList>
            <person name="Chen Y."/>
            <person name="Shah S."/>
            <person name="Dougan E. K."/>
            <person name="Thang M."/>
            <person name="Chan C."/>
        </authorList>
    </citation>
    <scope>NUCLEOTIDE SEQUENCE [LARGE SCALE GENOMIC DNA]</scope>
</reference>
<evidence type="ECO:0008006" key="5">
    <source>
        <dbReference type="Google" id="ProtNLM"/>
    </source>
</evidence>
<keyword evidence="4" id="KW-1185">Reference proteome</keyword>
<evidence type="ECO:0000313" key="3">
    <source>
        <dbReference type="EMBL" id="CAK8997950.1"/>
    </source>
</evidence>
<evidence type="ECO:0000256" key="1">
    <source>
        <dbReference type="SAM" id="Coils"/>
    </source>
</evidence>
<protein>
    <recommendedName>
        <fullName evidence="5">Leucine zipper transcription factor-like protein 1</fullName>
    </recommendedName>
</protein>
<accession>A0ABP0I5U5</accession>
<evidence type="ECO:0000313" key="4">
    <source>
        <dbReference type="Proteomes" id="UP001642484"/>
    </source>
</evidence>
<feature type="compositionally biased region" description="Basic and acidic residues" evidence="2">
    <location>
        <begin position="49"/>
        <end position="60"/>
    </location>
</feature>
<organism evidence="3 4">
    <name type="scientific">Durusdinium trenchii</name>
    <dbReference type="NCBI Taxonomy" id="1381693"/>
    <lineage>
        <taxon>Eukaryota</taxon>
        <taxon>Sar</taxon>
        <taxon>Alveolata</taxon>
        <taxon>Dinophyceae</taxon>
        <taxon>Suessiales</taxon>
        <taxon>Symbiodiniaceae</taxon>
        <taxon>Durusdinium</taxon>
    </lineage>
</organism>
<feature type="coiled-coil region" evidence="1">
    <location>
        <begin position="199"/>
        <end position="233"/>
    </location>
</feature>